<dbReference type="RefSeq" id="WP_065158094.1">
    <property type="nucleotide sequence ID" value="NZ_LZLQ01000051.1"/>
</dbReference>
<dbReference type="Proteomes" id="UP000093629">
    <property type="component" value="Unassembled WGS sequence"/>
</dbReference>
<keyword evidence="1" id="KW-0812">Transmembrane</keyword>
<dbReference type="CDD" id="cd13973">
    <property type="entry name" value="PK_MviN-like"/>
    <property type="match status" value="1"/>
</dbReference>
<evidence type="ECO:0000256" key="1">
    <source>
        <dbReference type="SAM" id="Phobius"/>
    </source>
</evidence>
<accession>A0A1A3N619</accession>
<keyword evidence="1" id="KW-0472">Membrane</keyword>
<gene>
    <name evidence="2" type="ORF">A5636_23090</name>
</gene>
<name>A0A1A3N619_MYCAS</name>
<keyword evidence="3" id="KW-1185">Reference proteome</keyword>
<feature type="transmembrane region" description="Helical" evidence="1">
    <location>
        <begin position="322"/>
        <end position="344"/>
    </location>
</feature>
<dbReference type="Gene3D" id="1.10.510.10">
    <property type="entry name" value="Transferase(Phosphotransferase) domain 1"/>
    <property type="match status" value="1"/>
</dbReference>
<protein>
    <submittedName>
        <fullName evidence="2">Uncharacterized protein</fullName>
    </submittedName>
</protein>
<reference evidence="2 3" key="1">
    <citation type="submission" date="2016-06" db="EMBL/GenBank/DDBJ databases">
        <authorList>
            <person name="Kjaerup R.B."/>
            <person name="Dalgaard T.S."/>
            <person name="Juul-Madsen H.R."/>
        </authorList>
    </citation>
    <scope>NUCLEOTIDE SEQUENCE [LARGE SCALE GENOMIC DNA]</scope>
    <source>
        <strain evidence="2 3">1245139.5</strain>
    </source>
</reference>
<keyword evidence="1" id="KW-1133">Transmembrane helix</keyword>
<sequence>MTASQPIAPEVATAHIPYLWTQPRSPSGEANPLVAGATIASGRIRMLLFYGEAQHLQFWQAADTMTGQHLAITVVDPENALPAATVDEILSRTASLRGIDSPYLATVIDVGRDYCGGVVVSQWIRGATLKEVANTGPSPIGVADAVLSLAEAAEAAHRAGSALSIDHPARIRISVDRRAVLAFPATMPDATPRNDLRGIGAVMYALLVNRWPLHNEAVRKDWRSVEVDAQGRIEEPSVLDPRVPFLVSATAAALVRDGEGIRSAQTVTTLLRQTSAEAKAADPQATRVLPALPPAGHYAAFRNFGPGERAEYARRQLVKTCLGAGAAVVLIVLIMFATTISRVVGVFDTDVAMRGDKLGLQTTSPAKPSPSLVAAAPGTVKPAKISVFSPGGAPDSPETAGLAIDGDPATAWSTDTYFDPEPFPKFKDGVGLLVQLPEPATLSAVTIDLNSTGSVVQIRSSPTATPGKLGDTAELSPPTAVHPGHNVIPVTASAPTTFALIWISTLGTAGGRSHSDIAEVTLQNAVQIR</sequence>
<dbReference type="Gene3D" id="3.30.200.20">
    <property type="entry name" value="Phosphorylase Kinase, domain 1"/>
    <property type="match status" value="1"/>
</dbReference>
<dbReference type="AlphaFoldDB" id="A0A1A3N619"/>
<dbReference type="OrthoDB" id="9786339at2"/>
<comment type="caution">
    <text evidence="2">The sequence shown here is derived from an EMBL/GenBank/DDBJ whole genome shotgun (WGS) entry which is preliminary data.</text>
</comment>
<evidence type="ECO:0000313" key="3">
    <source>
        <dbReference type="Proteomes" id="UP000093629"/>
    </source>
</evidence>
<organism evidence="2 3">
    <name type="scientific">Mycobacterium asiaticum</name>
    <dbReference type="NCBI Taxonomy" id="1790"/>
    <lineage>
        <taxon>Bacteria</taxon>
        <taxon>Bacillati</taxon>
        <taxon>Actinomycetota</taxon>
        <taxon>Actinomycetes</taxon>
        <taxon>Mycobacteriales</taxon>
        <taxon>Mycobacteriaceae</taxon>
        <taxon>Mycobacterium</taxon>
    </lineage>
</organism>
<proteinExistence type="predicted"/>
<evidence type="ECO:0000313" key="2">
    <source>
        <dbReference type="EMBL" id="OBK17241.1"/>
    </source>
</evidence>
<dbReference type="EMBL" id="LZLQ01000051">
    <property type="protein sequence ID" value="OBK17241.1"/>
    <property type="molecule type" value="Genomic_DNA"/>
</dbReference>